<dbReference type="InterPro" id="IPR011579">
    <property type="entry name" value="ATPase_dom"/>
</dbReference>
<sequence>MTTCLLENRSKKIIGRIREQKILKDLFDSKKAEFIAVYGRRRIGKTYLIKNFVDSVSTEFFHVTGIQKGTLGEQLGEFAKQLGVAFYKGASITSRRTWIKAFEDLTRAINEIPKDRKIILFFDELPWMATPRSKLLTALELYWNRYWVFDDRIKLIICGSATSWVIENIINNKGGLHNRVTRTIQLKPFTLYEVENFLKEHHIHLDHRQILDLYVVLGGVPLYWSFIQKGQSAHQCIDELCFQNDGPLIKEFDRLFQSLFNDPAPYIDLIRIIASHRYGIGQAELIAKSKFPGGGGTVRRLHQLEETGFITSLIPYGHKDKGIYYLVEDEYSLFYLYWIEPNLKTLTKKGLAEGFWLSQSKQPSWKSWVGYAFESICYKHIHQIRKALGIDPGAFIGTWRYVPRAQSAQEGAQVDLLFDRPDGVITICEIKCCDHPFAIDKSYAKNLLKKLEVFRKQTRTKKQLFLSMITTFGLKPTMYSEEIVTNQITLKDLFSS</sequence>
<name>A0ABS0AWZ9_9BACT</name>
<dbReference type="Pfam" id="PF01637">
    <property type="entry name" value="ATPase_2"/>
    <property type="match status" value="1"/>
</dbReference>
<proteinExistence type="predicted"/>
<gene>
    <name evidence="2" type="ORF">NEPTK9_000161</name>
</gene>
<dbReference type="InterPro" id="IPR027417">
    <property type="entry name" value="P-loop_NTPase"/>
</dbReference>
<keyword evidence="3" id="KW-1185">Reference proteome</keyword>
<protein>
    <recommendedName>
        <fullName evidence="1">ATPase domain-containing protein</fullName>
    </recommendedName>
</protein>
<dbReference type="EMBL" id="JAAEJV010000002">
    <property type="protein sequence ID" value="MBF5058664.1"/>
    <property type="molecule type" value="Genomic_DNA"/>
</dbReference>
<evidence type="ECO:0000259" key="1">
    <source>
        <dbReference type="Pfam" id="PF01637"/>
    </source>
</evidence>
<dbReference type="PANTHER" id="PTHR34704:SF1">
    <property type="entry name" value="ATPASE"/>
    <property type="match status" value="1"/>
</dbReference>
<accession>A0ABS0AWZ9</accession>
<dbReference type="PANTHER" id="PTHR34704">
    <property type="entry name" value="ATPASE"/>
    <property type="match status" value="1"/>
</dbReference>
<dbReference type="Gene3D" id="3.40.50.300">
    <property type="entry name" value="P-loop containing nucleotide triphosphate hydrolases"/>
    <property type="match status" value="1"/>
</dbReference>
<dbReference type="SUPFAM" id="SSF52540">
    <property type="entry name" value="P-loop containing nucleoside triphosphate hydrolases"/>
    <property type="match status" value="1"/>
</dbReference>
<feature type="domain" description="ATPase" evidence="1">
    <location>
        <begin position="16"/>
        <end position="221"/>
    </location>
</feature>
<comment type="caution">
    <text evidence="2">The sequence shown here is derived from an EMBL/GenBank/DDBJ whole genome shotgun (WGS) entry which is preliminary data.</text>
</comment>
<evidence type="ECO:0000313" key="2">
    <source>
        <dbReference type="EMBL" id="MBF5058664.1"/>
    </source>
</evidence>
<reference evidence="2 3" key="1">
    <citation type="submission" date="2020-01" db="EMBL/GenBank/DDBJ databases">
        <title>Draft genome sequence of Cand. Neptunochlamydia vexilliferae K9.</title>
        <authorList>
            <person name="Schulz F."/>
            <person name="Koestlbacher S."/>
            <person name="Wascher F."/>
            <person name="Pizzetti I."/>
            <person name="Horn M."/>
        </authorList>
    </citation>
    <scope>NUCLEOTIDE SEQUENCE [LARGE SCALE GENOMIC DNA]</scope>
    <source>
        <strain evidence="2 3">K9</strain>
    </source>
</reference>
<dbReference type="Proteomes" id="UP001194714">
    <property type="component" value="Unassembled WGS sequence"/>
</dbReference>
<organism evidence="2 3">
    <name type="scientific">Candidatus Neptunichlamydia vexilliferae</name>
    <dbReference type="NCBI Taxonomy" id="1651774"/>
    <lineage>
        <taxon>Bacteria</taxon>
        <taxon>Pseudomonadati</taxon>
        <taxon>Chlamydiota</taxon>
        <taxon>Chlamydiia</taxon>
        <taxon>Parachlamydiales</taxon>
        <taxon>Simkaniaceae</taxon>
        <taxon>Candidatus Neptunichlamydia</taxon>
    </lineage>
</organism>
<evidence type="ECO:0000313" key="3">
    <source>
        <dbReference type="Proteomes" id="UP001194714"/>
    </source>
</evidence>
<dbReference type="RefSeq" id="WP_194846946.1">
    <property type="nucleotide sequence ID" value="NZ_JAAEJV010000002.1"/>
</dbReference>